<feature type="domain" description="Thioesterase" evidence="3">
    <location>
        <begin position="50"/>
        <end position="123"/>
    </location>
</feature>
<dbReference type="InterPro" id="IPR006683">
    <property type="entry name" value="Thioestr_dom"/>
</dbReference>
<evidence type="ECO:0000256" key="2">
    <source>
        <dbReference type="ARBA" id="ARBA00022801"/>
    </source>
</evidence>
<comment type="similarity">
    <text evidence="1">Belongs to the thioesterase PaaI family.</text>
</comment>
<reference evidence="4 5" key="1">
    <citation type="submission" date="2022-08" db="EMBL/GenBank/DDBJ databases">
        <title>Genome Sequence of the sulphate-reducing bacterium, Pseudodesulfovibrio sp. SYK.</title>
        <authorList>
            <person name="Kondo R."/>
            <person name="Kataoka T."/>
        </authorList>
    </citation>
    <scope>NUCLEOTIDE SEQUENCE [LARGE SCALE GENOMIC DNA]</scope>
    <source>
        <strain evidence="4 5">SYK</strain>
    </source>
</reference>
<evidence type="ECO:0000313" key="5">
    <source>
        <dbReference type="Proteomes" id="UP001317742"/>
    </source>
</evidence>
<dbReference type="SUPFAM" id="SSF54637">
    <property type="entry name" value="Thioesterase/thiol ester dehydrase-isomerase"/>
    <property type="match status" value="1"/>
</dbReference>
<dbReference type="InterPro" id="IPR029069">
    <property type="entry name" value="HotDog_dom_sf"/>
</dbReference>
<dbReference type="PANTHER" id="PTHR21660">
    <property type="entry name" value="THIOESTERASE SUPERFAMILY MEMBER-RELATED"/>
    <property type="match status" value="1"/>
</dbReference>
<gene>
    <name evidence="4" type="ORF">SYK_21770</name>
</gene>
<dbReference type="Proteomes" id="UP001317742">
    <property type="component" value="Chromosome"/>
</dbReference>
<name>A0ABN6S6T7_9BACT</name>
<accession>A0ABN6S6T7</accession>
<keyword evidence="5" id="KW-1185">Reference proteome</keyword>
<dbReference type="CDD" id="cd03443">
    <property type="entry name" value="PaaI_thioesterase"/>
    <property type="match status" value="1"/>
</dbReference>
<evidence type="ECO:0000259" key="3">
    <source>
        <dbReference type="Pfam" id="PF03061"/>
    </source>
</evidence>
<dbReference type="InterPro" id="IPR003736">
    <property type="entry name" value="PAAI_dom"/>
</dbReference>
<proteinExistence type="inferred from homology"/>
<dbReference type="PANTHER" id="PTHR21660:SF1">
    <property type="entry name" value="ACYL-COENZYME A THIOESTERASE 13"/>
    <property type="match status" value="1"/>
</dbReference>
<protein>
    <submittedName>
        <fullName evidence="4">Esterase</fullName>
    </submittedName>
</protein>
<evidence type="ECO:0000256" key="1">
    <source>
        <dbReference type="ARBA" id="ARBA00008324"/>
    </source>
</evidence>
<dbReference type="EMBL" id="AP026709">
    <property type="protein sequence ID" value="BDQ37817.1"/>
    <property type="molecule type" value="Genomic_DNA"/>
</dbReference>
<evidence type="ECO:0000313" key="4">
    <source>
        <dbReference type="EMBL" id="BDQ37817.1"/>
    </source>
</evidence>
<dbReference type="NCBIfam" id="TIGR00369">
    <property type="entry name" value="unchar_dom_1"/>
    <property type="match status" value="1"/>
</dbReference>
<dbReference type="RefSeq" id="WP_281760334.1">
    <property type="nucleotide sequence ID" value="NZ_AP026709.1"/>
</dbReference>
<keyword evidence="2" id="KW-0378">Hydrolase</keyword>
<dbReference type="Gene3D" id="3.10.129.10">
    <property type="entry name" value="Hotdog Thioesterase"/>
    <property type="match status" value="1"/>
</dbReference>
<sequence>MPHAYLEQVRQKDQTINPLLAFLGIEVDEIKPDNAVLRLPAKPELLQGAGVVAGGILATLLDETMAHAVLGGNPQGKRTATVDMNVSYLHPVQPNTDLVCKARVVKRGSRIIFAEASVLGEGREVARATASFLPI</sequence>
<dbReference type="Pfam" id="PF03061">
    <property type="entry name" value="4HBT"/>
    <property type="match status" value="1"/>
</dbReference>
<dbReference type="InterPro" id="IPR039298">
    <property type="entry name" value="ACOT13"/>
</dbReference>
<organism evidence="4 5">
    <name type="scientific">Pseudodesulfovibrio nedwellii</name>
    <dbReference type="NCBI Taxonomy" id="2973072"/>
    <lineage>
        <taxon>Bacteria</taxon>
        <taxon>Pseudomonadati</taxon>
        <taxon>Thermodesulfobacteriota</taxon>
        <taxon>Desulfovibrionia</taxon>
        <taxon>Desulfovibrionales</taxon>
        <taxon>Desulfovibrionaceae</taxon>
    </lineage>
</organism>